<dbReference type="EMBL" id="JAHUTJ010017508">
    <property type="protein sequence ID" value="MED6270881.1"/>
    <property type="molecule type" value="Genomic_DNA"/>
</dbReference>
<dbReference type="Pfam" id="PF09360">
    <property type="entry name" value="zf-CDGSH"/>
    <property type="match status" value="1"/>
</dbReference>
<comment type="caution">
    <text evidence="7">The sequence shown here is derived from an EMBL/GenBank/DDBJ whole genome shotgun (WGS) entry which is preliminary data.</text>
</comment>
<dbReference type="PANTHER" id="PTHR46491:SF3">
    <property type="entry name" value="CDGSH IRON-SULFUR DOMAIN-CONTAINING PROTEIN 3, MITOCHONDRIAL"/>
    <property type="match status" value="1"/>
</dbReference>
<evidence type="ECO:0000256" key="1">
    <source>
        <dbReference type="ARBA" id="ARBA00022714"/>
    </source>
</evidence>
<dbReference type="Gene3D" id="3.40.5.90">
    <property type="entry name" value="CDGSH iron-sulfur domain, mitoNEET-type"/>
    <property type="match status" value="1"/>
</dbReference>
<gene>
    <name evidence="7" type="ORF">CHARACLAT_014718</name>
</gene>
<keyword evidence="4" id="KW-0411">Iron-sulfur</keyword>
<dbReference type="Proteomes" id="UP001352852">
    <property type="component" value="Unassembled WGS sequence"/>
</dbReference>
<evidence type="ECO:0000313" key="7">
    <source>
        <dbReference type="EMBL" id="MED6270881.1"/>
    </source>
</evidence>
<proteinExistence type="predicted"/>
<dbReference type="PANTHER" id="PTHR46491">
    <property type="entry name" value="CDGSH IRON SULFUR DOMAIN PROTEIN HOMOLOG"/>
    <property type="match status" value="1"/>
</dbReference>
<comment type="cofactor">
    <cofactor evidence="5">
        <name>[2Fe-2S] cluster</name>
        <dbReference type="ChEBI" id="CHEBI:190135"/>
    </cofactor>
</comment>
<keyword evidence="1" id="KW-0001">2Fe-2S</keyword>
<evidence type="ECO:0000256" key="3">
    <source>
        <dbReference type="ARBA" id="ARBA00023004"/>
    </source>
</evidence>
<evidence type="ECO:0000313" key="8">
    <source>
        <dbReference type="Proteomes" id="UP001352852"/>
    </source>
</evidence>
<protein>
    <recommendedName>
        <fullName evidence="6">Iron-binding zinc finger CDGSH type domain-containing protein</fullName>
    </recommendedName>
</protein>
<evidence type="ECO:0000256" key="4">
    <source>
        <dbReference type="ARBA" id="ARBA00023014"/>
    </source>
</evidence>
<feature type="domain" description="Iron-binding zinc finger CDGSH type" evidence="6">
    <location>
        <begin position="47"/>
        <end position="84"/>
    </location>
</feature>
<dbReference type="InterPro" id="IPR018967">
    <property type="entry name" value="FeS-contain_CDGSH-typ"/>
</dbReference>
<accession>A0ABU7D7I2</accession>
<dbReference type="InterPro" id="IPR052950">
    <property type="entry name" value="CISD"/>
</dbReference>
<organism evidence="7 8">
    <name type="scientific">Characodon lateralis</name>
    <dbReference type="NCBI Taxonomy" id="208331"/>
    <lineage>
        <taxon>Eukaryota</taxon>
        <taxon>Metazoa</taxon>
        <taxon>Chordata</taxon>
        <taxon>Craniata</taxon>
        <taxon>Vertebrata</taxon>
        <taxon>Euteleostomi</taxon>
        <taxon>Actinopterygii</taxon>
        <taxon>Neopterygii</taxon>
        <taxon>Teleostei</taxon>
        <taxon>Neoteleostei</taxon>
        <taxon>Acanthomorphata</taxon>
        <taxon>Ovalentaria</taxon>
        <taxon>Atherinomorphae</taxon>
        <taxon>Cyprinodontiformes</taxon>
        <taxon>Goodeidae</taxon>
        <taxon>Characodon</taxon>
    </lineage>
</organism>
<sequence>MNAAGLICAARCTQTFRRLPLLLSPVSSSSFKVPRCLQSTQSVPAGRIPYRVKLSAEKRYAWCACGHSKKQPFCDGAHRAKAPNISPLLFTPDKDKTVMLCAFVVSLGKTLHLPCLLMVVRGLSGTDGFAASLSSVFPRAAVATV</sequence>
<evidence type="ECO:0000256" key="2">
    <source>
        <dbReference type="ARBA" id="ARBA00022723"/>
    </source>
</evidence>
<reference evidence="7 8" key="1">
    <citation type="submission" date="2021-06" db="EMBL/GenBank/DDBJ databases">
        <authorList>
            <person name="Palmer J.M."/>
        </authorList>
    </citation>
    <scope>NUCLEOTIDE SEQUENCE [LARGE SCALE GENOMIC DNA]</scope>
    <source>
        <strain evidence="7 8">CL_MEX2019</strain>
        <tissue evidence="7">Muscle</tissue>
    </source>
</reference>
<dbReference type="InterPro" id="IPR042216">
    <property type="entry name" value="MitoNEET_CISD"/>
</dbReference>
<dbReference type="SMART" id="SM00704">
    <property type="entry name" value="ZnF_CDGSH"/>
    <property type="match status" value="1"/>
</dbReference>
<keyword evidence="3" id="KW-0408">Iron</keyword>
<keyword evidence="8" id="KW-1185">Reference proteome</keyword>
<evidence type="ECO:0000259" key="6">
    <source>
        <dbReference type="SMART" id="SM00704"/>
    </source>
</evidence>
<evidence type="ECO:0000256" key="5">
    <source>
        <dbReference type="ARBA" id="ARBA00034078"/>
    </source>
</evidence>
<keyword evidence="2" id="KW-0479">Metal-binding</keyword>
<name>A0ABU7D7I2_9TELE</name>